<organism evidence="1 2">
    <name type="scientific">Planobispora longispora</name>
    <dbReference type="NCBI Taxonomy" id="28887"/>
    <lineage>
        <taxon>Bacteria</taxon>
        <taxon>Bacillati</taxon>
        <taxon>Actinomycetota</taxon>
        <taxon>Actinomycetes</taxon>
        <taxon>Streptosporangiales</taxon>
        <taxon>Streptosporangiaceae</taxon>
        <taxon>Planobispora</taxon>
    </lineage>
</organism>
<gene>
    <name evidence="1" type="ORF">Plo01_66550</name>
</gene>
<evidence type="ECO:0000313" key="2">
    <source>
        <dbReference type="Proteomes" id="UP000616724"/>
    </source>
</evidence>
<comment type="caution">
    <text evidence="1">The sequence shown here is derived from an EMBL/GenBank/DDBJ whole genome shotgun (WGS) entry which is preliminary data.</text>
</comment>
<reference evidence="1 2" key="1">
    <citation type="submission" date="2021-01" db="EMBL/GenBank/DDBJ databases">
        <title>Whole genome shotgun sequence of Planobispora longispora NBRC 13918.</title>
        <authorList>
            <person name="Komaki H."/>
            <person name="Tamura T."/>
        </authorList>
    </citation>
    <scope>NUCLEOTIDE SEQUENCE [LARGE SCALE GENOMIC DNA]</scope>
    <source>
        <strain evidence="1 2">NBRC 13918</strain>
    </source>
</reference>
<dbReference type="EMBL" id="BOOH01000057">
    <property type="protein sequence ID" value="GIH80226.1"/>
    <property type="molecule type" value="Genomic_DNA"/>
</dbReference>
<dbReference type="Proteomes" id="UP000616724">
    <property type="component" value="Unassembled WGS sequence"/>
</dbReference>
<accession>A0A8J3RU46</accession>
<proteinExistence type="predicted"/>
<sequence length="75" mass="8173">MDSCRGGCFAAFLDDRKGRQVVTQGAQVNSAVERHDPSLKDLEGIDSAQLRKVLEELIHQSEAHQIPSAGFSSSF</sequence>
<protein>
    <submittedName>
        <fullName evidence="1">Uncharacterized protein</fullName>
    </submittedName>
</protein>
<name>A0A8J3RU46_9ACTN</name>
<dbReference type="AlphaFoldDB" id="A0A8J3RU46"/>
<keyword evidence="2" id="KW-1185">Reference proteome</keyword>
<evidence type="ECO:0000313" key="1">
    <source>
        <dbReference type="EMBL" id="GIH80226.1"/>
    </source>
</evidence>